<dbReference type="EMBL" id="JACXVP010000005">
    <property type="protein sequence ID" value="KAG5606971.1"/>
    <property type="molecule type" value="Genomic_DNA"/>
</dbReference>
<organism evidence="2 3">
    <name type="scientific">Solanum commersonii</name>
    <name type="common">Commerson's wild potato</name>
    <name type="synonym">Commerson's nightshade</name>
    <dbReference type="NCBI Taxonomy" id="4109"/>
    <lineage>
        <taxon>Eukaryota</taxon>
        <taxon>Viridiplantae</taxon>
        <taxon>Streptophyta</taxon>
        <taxon>Embryophyta</taxon>
        <taxon>Tracheophyta</taxon>
        <taxon>Spermatophyta</taxon>
        <taxon>Magnoliopsida</taxon>
        <taxon>eudicotyledons</taxon>
        <taxon>Gunneridae</taxon>
        <taxon>Pentapetalae</taxon>
        <taxon>asterids</taxon>
        <taxon>lamiids</taxon>
        <taxon>Solanales</taxon>
        <taxon>Solanaceae</taxon>
        <taxon>Solanoideae</taxon>
        <taxon>Solaneae</taxon>
        <taxon>Solanum</taxon>
    </lineage>
</organism>
<dbReference type="AlphaFoldDB" id="A0A9J5Z210"/>
<keyword evidence="3" id="KW-1185">Reference proteome</keyword>
<feature type="region of interest" description="Disordered" evidence="1">
    <location>
        <begin position="1"/>
        <end position="50"/>
    </location>
</feature>
<name>A0A9J5Z210_SOLCO</name>
<protein>
    <submittedName>
        <fullName evidence="2">Uncharacterized protein</fullName>
    </submittedName>
</protein>
<gene>
    <name evidence="2" type="ORF">H5410_028463</name>
</gene>
<accession>A0A9J5Z210</accession>
<evidence type="ECO:0000256" key="1">
    <source>
        <dbReference type="SAM" id="MobiDB-lite"/>
    </source>
</evidence>
<evidence type="ECO:0000313" key="3">
    <source>
        <dbReference type="Proteomes" id="UP000824120"/>
    </source>
</evidence>
<proteinExistence type="predicted"/>
<evidence type="ECO:0000313" key="2">
    <source>
        <dbReference type="EMBL" id="KAG5606971.1"/>
    </source>
</evidence>
<comment type="caution">
    <text evidence="2">The sequence shown here is derived from an EMBL/GenBank/DDBJ whole genome shotgun (WGS) entry which is preliminary data.</text>
</comment>
<dbReference type="Proteomes" id="UP000824120">
    <property type="component" value="Chromosome 5"/>
</dbReference>
<reference evidence="2 3" key="1">
    <citation type="submission" date="2020-09" db="EMBL/GenBank/DDBJ databases">
        <title>De no assembly of potato wild relative species, Solanum commersonii.</title>
        <authorList>
            <person name="Cho K."/>
        </authorList>
    </citation>
    <scope>NUCLEOTIDE SEQUENCE [LARGE SCALE GENOMIC DNA]</scope>
    <source>
        <strain evidence="2">LZ3.2</strain>
        <tissue evidence="2">Leaf</tissue>
    </source>
</reference>
<sequence>MKEVMTYESSLTPLSSPPIPDRRCLDQQQQQVAPPSRPAPPRSAAAGGRATIPDLLTQGLGDFLSLKYTNEAVNWLLT</sequence>